<accession>A0A8J6BKT4</accession>
<dbReference type="AlphaFoldDB" id="A0A8J6BKT4"/>
<dbReference type="GO" id="GO:0000379">
    <property type="term" value="P:tRNA-type intron splice site recognition and cleavage"/>
    <property type="evidence" value="ECO:0007669"/>
    <property type="project" value="TreeGrafter"/>
</dbReference>
<reference evidence="4" key="1">
    <citation type="thesis" date="2020" institute="ProQuest LLC" country="789 East Eisenhower Parkway, Ann Arbor, MI, USA">
        <title>Comparative Genomics and Chromosome Evolution.</title>
        <authorList>
            <person name="Mudd A.B."/>
        </authorList>
    </citation>
    <scope>NUCLEOTIDE SEQUENCE</scope>
    <source>
        <strain evidence="4">HN-11 Male</strain>
        <tissue evidence="4">Kidney and liver</tissue>
    </source>
</reference>
<proteinExistence type="inferred from homology"/>
<evidence type="ECO:0000256" key="1">
    <source>
        <dbReference type="ARBA" id="ARBA00005736"/>
    </source>
</evidence>
<dbReference type="PANTHER" id="PTHR21027:SF1">
    <property type="entry name" value="TRNA-SPLICING ENDONUCLEASE SUBUNIT SEN54"/>
    <property type="match status" value="1"/>
</dbReference>
<organism evidence="4 5">
    <name type="scientific">Eleutherodactylus coqui</name>
    <name type="common">Puerto Rican coqui</name>
    <dbReference type="NCBI Taxonomy" id="57060"/>
    <lineage>
        <taxon>Eukaryota</taxon>
        <taxon>Metazoa</taxon>
        <taxon>Chordata</taxon>
        <taxon>Craniata</taxon>
        <taxon>Vertebrata</taxon>
        <taxon>Euteleostomi</taxon>
        <taxon>Amphibia</taxon>
        <taxon>Batrachia</taxon>
        <taxon>Anura</taxon>
        <taxon>Neobatrachia</taxon>
        <taxon>Hyloidea</taxon>
        <taxon>Eleutherodactylidae</taxon>
        <taxon>Eleutherodactylinae</taxon>
        <taxon>Eleutherodactylus</taxon>
        <taxon>Eleutherodactylus</taxon>
    </lineage>
</organism>
<keyword evidence="5" id="KW-1185">Reference proteome</keyword>
<gene>
    <name evidence="4" type="ORF">GDO78_019449</name>
</gene>
<evidence type="ECO:0000259" key="3">
    <source>
        <dbReference type="Pfam" id="PF12928"/>
    </source>
</evidence>
<keyword evidence="2" id="KW-0819">tRNA processing</keyword>
<dbReference type="InterPro" id="IPR024337">
    <property type="entry name" value="tRNA_splic_suSen54"/>
</dbReference>
<comment type="caution">
    <text evidence="4">The sequence shown here is derived from an EMBL/GenBank/DDBJ whole genome shotgun (WGS) entry which is preliminary data.</text>
</comment>
<evidence type="ECO:0000313" key="4">
    <source>
        <dbReference type="EMBL" id="KAG9464748.1"/>
    </source>
</evidence>
<dbReference type="EMBL" id="WNTK01003954">
    <property type="protein sequence ID" value="KAG9464748.1"/>
    <property type="molecule type" value="Genomic_DNA"/>
</dbReference>
<dbReference type="Proteomes" id="UP000770717">
    <property type="component" value="Unassembled WGS sequence"/>
</dbReference>
<protein>
    <recommendedName>
        <fullName evidence="3">tRNA-splicing endonuclease subunit Sen54 N-terminal domain-containing protein</fullName>
    </recommendedName>
</protein>
<dbReference type="PANTHER" id="PTHR21027">
    <property type="entry name" value="TRNA-SPLICING ENDONUCLEASE SUBUNIT SEN54"/>
    <property type="match status" value="1"/>
</dbReference>
<sequence length="187" mass="21795">MLSPAELFAVRSREQSLPQRTHGQKDFLPDGSQIQNEKLQICRAERRELLAEEHVERLGSLGAGVWKPEEELVELTLPAGKFWQTMGFTEEGRQCLLPEEAVYLLECGTLQLFYRDLPLSVQEAYENLLSRGPVNLLHYQVYGHLKRLGYIVTRFDPSLLELPYERQINLESHVVSNRKRKRNSRYR</sequence>
<dbReference type="GO" id="GO:0000214">
    <property type="term" value="C:tRNA-intron endonuclease complex"/>
    <property type="evidence" value="ECO:0007669"/>
    <property type="project" value="TreeGrafter"/>
</dbReference>
<dbReference type="InterPro" id="IPR024336">
    <property type="entry name" value="tRNA_splic_suSen54_N"/>
</dbReference>
<evidence type="ECO:0000256" key="2">
    <source>
        <dbReference type="ARBA" id="ARBA00022694"/>
    </source>
</evidence>
<dbReference type="Pfam" id="PF12928">
    <property type="entry name" value="tRNA_int_end_N2"/>
    <property type="match status" value="1"/>
</dbReference>
<evidence type="ECO:0000313" key="5">
    <source>
        <dbReference type="Proteomes" id="UP000770717"/>
    </source>
</evidence>
<name>A0A8J6BKT4_ELECQ</name>
<comment type="similarity">
    <text evidence="1">Belongs to the SEN54 family.</text>
</comment>
<dbReference type="OrthoDB" id="408683at2759"/>
<feature type="domain" description="tRNA-splicing endonuclease subunit Sen54 N-terminal" evidence="3">
    <location>
        <begin position="48"/>
        <end position="114"/>
    </location>
</feature>